<dbReference type="STRING" id="1280953.HOC_07814"/>
<gene>
    <name evidence="1" type="ORF">HOC_07814</name>
</gene>
<proteinExistence type="predicted"/>
<dbReference type="eggNOG" id="COG4695">
    <property type="taxonomic scope" value="Bacteria"/>
</dbReference>
<comment type="caution">
    <text evidence="1">The sequence shown here is derived from an EMBL/GenBank/DDBJ whole genome shotgun (WGS) entry which is preliminary data.</text>
</comment>
<evidence type="ECO:0000313" key="2">
    <source>
        <dbReference type="Proteomes" id="UP000024942"/>
    </source>
</evidence>
<dbReference type="RefSeq" id="WP_035537243.1">
    <property type="nucleotide sequence ID" value="NZ_ARYL01000009.1"/>
</dbReference>
<accession>A0A059G8C2</accession>
<name>A0A059G8C2_9PROT</name>
<dbReference type="Pfam" id="PF04860">
    <property type="entry name" value="Phage_portal"/>
    <property type="match status" value="1"/>
</dbReference>
<organism evidence="1 2">
    <name type="scientific">Hyphomonas oceanitis SCH89</name>
    <dbReference type="NCBI Taxonomy" id="1280953"/>
    <lineage>
        <taxon>Bacteria</taxon>
        <taxon>Pseudomonadati</taxon>
        <taxon>Pseudomonadota</taxon>
        <taxon>Alphaproteobacteria</taxon>
        <taxon>Hyphomonadales</taxon>
        <taxon>Hyphomonadaceae</taxon>
        <taxon>Hyphomonas</taxon>
    </lineage>
</organism>
<sequence length="355" mass="37995">MFEFVKNIFSRREVRSTGSGFTAELMAARESWIAGNRGIAELTGTAQACIGMWENGLALADVSSADLLTPRVLAMSGRSLAIRGEAVFLIREDGLVPCADWDLSTRNGKPVAYRVSISEAGGGTTEVALAGEVLHFRTGVDIAAPWAGQAPLKRASLSAGMLNALETSLSEAYENMPLGSQIISFPESANDDLENLGRGFRARRGRVLLRESVYVSAAGGPTPTQDWKPHSVTPDISGAMPKEMLDASRASVLSVFGVLPAMLDKTAQGPLIREGQRHLAQWMLQPIAKMIAEEMQDKLGESFSIDVMRPLQAFDTGGRARAATAIVQAMAAAKEGGLSDDQIKFALDLVDWGDK</sequence>
<dbReference type="InterPro" id="IPR006944">
    <property type="entry name" value="Phage/GTA_portal"/>
</dbReference>
<dbReference type="Proteomes" id="UP000024942">
    <property type="component" value="Unassembled WGS sequence"/>
</dbReference>
<protein>
    <recommendedName>
        <fullName evidence="3">Phage portal protein</fullName>
    </recommendedName>
</protein>
<keyword evidence="2" id="KW-1185">Reference proteome</keyword>
<dbReference type="PATRIC" id="fig|1280953.3.peg.1582"/>
<evidence type="ECO:0008006" key="3">
    <source>
        <dbReference type="Google" id="ProtNLM"/>
    </source>
</evidence>
<dbReference type="EMBL" id="ARYL01000009">
    <property type="protein sequence ID" value="KDA03066.1"/>
    <property type="molecule type" value="Genomic_DNA"/>
</dbReference>
<reference evidence="1 2" key="1">
    <citation type="journal article" date="2014" name="Antonie Van Leeuwenhoek">
        <title>Hyphomonas beringensis sp. nov. and Hyphomonas chukchiensis sp. nov., isolated from surface seawater of the Bering Sea and Chukchi Sea.</title>
        <authorList>
            <person name="Li C."/>
            <person name="Lai Q."/>
            <person name="Li G."/>
            <person name="Dong C."/>
            <person name="Wang J."/>
            <person name="Liao Y."/>
            <person name="Shao Z."/>
        </authorList>
    </citation>
    <scope>NUCLEOTIDE SEQUENCE [LARGE SCALE GENOMIC DNA]</scope>
    <source>
        <strain evidence="1 2">SCH89</strain>
    </source>
</reference>
<evidence type="ECO:0000313" key="1">
    <source>
        <dbReference type="EMBL" id="KDA03066.1"/>
    </source>
</evidence>
<dbReference type="AlphaFoldDB" id="A0A059G8C2"/>